<dbReference type="PIRSF" id="PIRSF002155">
    <property type="entry name" value="Ribosomal_L1"/>
    <property type="match status" value="1"/>
</dbReference>
<keyword evidence="6" id="KW-1185">Reference proteome</keyword>
<reference evidence="5" key="1">
    <citation type="submission" date="2021-05" db="EMBL/GenBank/DDBJ databases">
        <title>The genome of the haptophyte Pavlova lutheri (Diacronema luteri, Pavlovales) - a model for lipid biosynthesis in eukaryotic algae.</title>
        <authorList>
            <person name="Hulatt C.J."/>
            <person name="Posewitz M.C."/>
        </authorList>
    </citation>
    <scope>NUCLEOTIDE SEQUENCE</scope>
    <source>
        <strain evidence="5">NIVA-4/92</strain>
    </source>
</reference>
<dbReference type="Proteomes" id="UP000751190">
    <property type="component" value="Unassembled WGS sequence"/>
</dbReference>
<dbReference type="FunFam" id="3.30.190.20:FF:000006">
    <property type="entry name" value="Ribosomal protein"/>
    <property type="match status" value="1"/>
</dbReference>
<organism evidence="5 6">
    <name type="scientific">Diacronema lutheri</name>
    <name type="common">Unicellular marine alga</name>
    <name type="synonym">Monochrysis lutheri</name>
    <dbReference type="NCBI Taxonomy" id="2081491"/>
    <lineage>
        <taxon>Eukaryota</taxon>
        <taxon>Haptista</taxon>
        <taxon>Haptophyta</taxon>
        <taxon>Pavlovophyceae</taxon>
        <taxon>Pavlovales</taxon>
        <taxon>Pavlovaceae</taxon>
        <taxon>Diacronema</taxon>
    </lineage>
</organism>
<dbReference type="InterPro" id="IPR002143">
    <property type="entry name" value="Ribosomal_uL1"/>
</dbReference>
<comment type="similarity">
    <text evidence="1 4">Belongs to the universal ribosomal protein uL1 family.</text>
</comment>
<dbReference type="PROSITE" id="PS01199">
    <property type="entry name" value="RIBOSOMAL_L1"/>
    <property type="match status" value="1"/>
</dbReference>
<proteinExistence type="inferred from homology"/>
<evidence type="ECO:0000256" key="4">
    <source>
        <dbReference type="RuleBase" id="RU000659"/>
    </source>
</evidence>
<dbReference type="Pfam" id="PF00687">
    <property type="entry name" value="Ribosomal_L1"/>
    <property type="match status" value="1"/>
</dbReference>
<dbReference type="GO" id="GO:0006412">
    <property type="term" value="P:translation"/>
    <property type="evidence" value="ECO:0007669"/>
    <property type="project" value="InterPro"/>
</dbReference>
<comment type="caution">
    <text evidence="5">The sequence shown here is derived from an EMBL/GenBank/DDBJ whole genome shotgun (WGS) entry which is preliminary data.</text>
</comment>
<dbReference type="InterPro" id="IPR016095">
    <property type="entry name" value="Ribosomal_uL1_3-a/b-sand"/>
</dbReference>
<name>A0A8J5Y1U3_DIALT</name>
<evidence type="ECO:0000256" key="1">
    <source>
        <dbReference type="ARBA" id="ARBA00010531"/>
    </source>
</evidence>
<dbReference type="FunFam" id="3.40.50.790:FF:000002">
    <property type="entry name" value="Ribosomal protein"/>
    <property type="match status" value="1"/>
</dbReference>
<accession>A0A8J5Y1U3</accession>
<dbReference type="SUPFAM" id="SSF56808">
    <property type="entry name" value="Ribosomal protein L1"/>
    <property type="match status" value="1"/>
</dbReference>
<protein>
    <recommendedName>
        <fullName evidence="4">Ribosomal protein</fullName>
    </recommendedName>
</protein>
<dbReference type="Gene3D" id="3.40.50.790">
    <property type="match status" value="1"/>
</dbReference>
<keyword evidence="2 4" id="KW-0689">Ribosomal protein</keyword>
<dbReference type="AlphaFoldDB" id="A0A8J5Y1U3"/>
<dbReference type="Gene3D" id="3.30.190.20">
    <property type="match status" value="1"/>
</dbReference>
<sequence>MSKIAPDYLKNAVQSIFDGSNDRKRKFTESIELQIGLKNYDPQKDKRFAGQVKLNHVARPTMRICVLGDAYHCERAEQEGVDFKTADGLKAFNKNKKLIKKFAAQYHAFLASESMIKQIPRLLGPGLNKAGKFPTLITQSEALSGKMDELKSTVKFQLKKVLCMSVAVGHVNMDAAEAIDNLKLAINFLVSLLKKNWQNVKTLHIKTTMGKPQRIY</sequence>
<evidence type="ECO:0000313" key="6">
    <source>
        <dbReference type="Proteomes" id="UP000751190"/>
    </source>
</evidence>
<dbReference type="OMA" id="GPRNKMP"/>
<gene>
    <name evidence="5" type="ORF">KFE25_006244</name>
</gene>
<dbReference type="FunFam" id="3.30.190.20:FF:000009">
    <property type="entry name" value="Ribosomal protein L10a"/>
    <property type="match status" value="1"/>
</dbReference>
<dbReference type="OrthoDB" id="10253007at2759"/>
<dbReference type="GO" id="GO:0015934">
    <property type="term" value="C:large ribosomal subunit"/>
    <property type="evidence" value="ECO:0007669"/>
    <property type="project" value="InterPro"/>
</dbReference>
<dbReference type="GO" id="GO:0003735">
    <property type="term" value="F:structural constituent of ribosome"/>
    <property type="evidence" value="ECO:0007669"/>
    <property type="project" value="InterPro"/>
</dbReference>
<dbReference type="InterPro" id="IPR028364">
    <property type="entry name" value="Ribosomal_uL1/biogenesis"/>
</dbReference>
<evidence type="ECO:0000256" key="2">
    <source>
        <dbReference type="ARBA" id="ARBA00022980"/>
    </source>
</evidence>
<dbReference type="GO" id="GO:0003723">
    <property type="term" value="F:RNA binding"/>
    <property type="evidence" value="ECO:0007669"/>
    <property type="project" value="InterPro"/>
</dbReference>
<dbReference type="CDD" id="cd00403">
    <property type="entry name" value="Ribosomal_L1"/>
    <property type="match status" value="1"/>
</dbReference>
<dbReference type="EMBL" id="JAGTXO010000002">
    <property type="protein sequence ID" value="KAG8469789.1"/>
    <property type="molecule type" value="Genomic_DNA"/>
</dbReference>
<dbReference type="InterPro" id="IPR050257">
    <property type="entry name" value="eL8/uL1-like"/>
</dbReference>
<evidence type="ECO:0000256" key="3">
    <source>
        <dbReference type="ARBA" id="ARBA00023274"/>
    </source>
</evidence>
<evidence type="ECO:0000313" key="5">
    <source>
        <dbReference type="EMBL" id="KAG8469789.1"/>
    </source>
</evidence>
<dbReference type="InterPro" id="IPR023674">
    <property type="entry name" value="Ribosomal_uL1-like"/>
</dbReference>
<dbReference type="PANTHER" id="PTHR23105">
    <property type="entry name" value="RIBOSOMAL PROTEIN L7AE FAMILY MEMBER"/>
    <property type="match status" value="1"/>
</dbReference>
<dbReference type="InterPro" id="IPR023673">
    <property type="entry name" value="Ribosomal_uL1_CS"/>
</dbReference>
<keyword evidence="3 4" id="KW-0687">Ribonucleoprotein</keyword>